<dbReference type="PROSITE" id="PS51733">
    <property type="entry name" value="BPL_LPL_CATALYTIC"/>
    <property type="match status" value="1"/>
</dbReference>
<keyword evidence="3" id="KW-1185">Reference proteome</keyword>
<proteinExistence type="predicted"/>
<dbReference type="InterPro" id="IPR045864">
    <property type="entry name" value="aa-tRNA-synth_II/BPL/LPL"/>
</dbReference>
<dbReference type="AlphaFoldDB" id="A0A517SPP0"/>
<keyword evidence="2" id="KW-0808">Transferase</keyword>
<keyword evidence="2" id="KW-0012">Acyltransferase</keyword>
<dbReference type="EC" id="2.3.1.181" evidence="2"/>
<evidence type="ECO:0000259" key="1">
    <source>
        <dbReference type="PROSITE" id="PS51733"/>
    </source>
</evidence>
<accession>A0A517SPP0</accession>
<dbReference type="PANTHER" id="PTHR43679">
    <property type="entry name" value="OCTANOYLTRANSFERASE LIPM-RELATED"/>
    <property type="match status" value="1"/>
</dbReference>
<dbReference type="SUPFAM" id="SSF55681">
    <property type="entry name" value="Class II aaRS and biotin synthetases"/>
    <property type="match status" value="1"/>
</dbReference>
<dbReference type="Gene3D" id="3.30.930.10">
    <property type="entry name" value="Bira Bifunctional Protein, Domain 2"/>
    <property type="match status" value="1"/>
</dbReference>
<gene>
    <name evidence="2" type="primary">lipM</name>
    <name evidence="2" type="ORF">SV7mr_05820</name>
</gene>
<dbReference type="Proteomes" id="UP000315003">
    <property type="component" value="Chromosome"/>
</dbReference>
<organism evidence="2 3">
    <name type="scientific">Stieleria bergensis</name>
    <dbReference type="NCBI Taxonomy" id="2528025"/>
    <lineage>
        <taxon>Bacteria</taxon>
        <taxon>Pseudomonadati</taxon>
        <taxon>Planctomycetota</taxon>
        <taxon>Planctomycetia</taxon>
        <taxon>Pirellulales</taxon>
        <taxon>Pirellulaceae</taxon>
        <taxon>Stieleria</taxon>
    </lineage>
</organism>
<reference evidence="2 3" key="1">
    <citation type="submission" date="2019-02" db="EMBL/GenBank/DDBJ databases">
        <title>Deep-cultivation of Planctomycetes and their phenomic and genomic characterization uncovers novel biology.</title>
        <authorList>
            <person name="Wiegand S."/>
            <person name="Jogler M."/>
            <person name="Boedeker C."/>
            <person name="Pinto D."/>
            <person name="Vollmers J."/>
            <person name="Rivas-Marin E."/>
            <person name="Kohn T."/>
            <person name="Peeters S.H."/>
            <person name="Heuer A."/>
            <person name="Rast P."/>
            <person name="Oberbeckmann S."/>
            <person name="Bunk B."/>
            <person name="Jeske O."/>
            <person name="Meyerdierks A."/>
            <person name="Storesund J.E."/>
            <person name="Kallscheuer N."/>
            <person name="Luecker S."/>
            <person name="Lage O.M."/>
            <person name="Pohl T."/>
            <person name="Merkel B.J."/>
            <person name="Hornburger P."/>
            <person name="Mueller R.-W."/>
            <person name="Bruemmer F."/>
            <person name="Labrenz M."/>
            <person name="Spormann A.M."/>
            <person name="Op den Camp H."/>
            <person name="Overmann J."/>
            <person name="Amann R."/>
            <person name="Jetten M.S.M."/>
            <person name="Mascher T."/>
            <person name="Medema M.H."/>
            <person name="Devos D.P."/>
            <person name="Kaster A.-K."/>
            <person name="Ovreas L."/>
            <person name="Rohde M."/>
            <person name="Galperin M.Y."/>
            <person name="Jogler C."/>
        </authorList>
    </citation>
    <scope>NUCLEOTIDE SEQUENCE [LARGE SCALE GENOMIC DNA]</scope>
    <source>
        <strain evidence="2 3">SV_7m_r</strain>
    </source>
</reference>
<evidence type="ECO:0000313" key="2">
    <source>
        <dbReference type="EMBL" id="QDT58093.1"/>
    </source>
</evidence>
<dbReference type="Pfam" id="PF21948">
    <property type="entry name" value="LplA-B_cat"/>
    <property type="match status" value="1"/>
</dbReference>
<dbReference type="EMBL" id="CP036272">
    <property type="protein sequence ID" value="QDT58093.1"/>
    <property type="molecule type" value="Genomic_DNA"/>
</dbReference>
<sequence length="274" mass="30405">MSEVDLNRQAGRLLVDLDGPAAWNMAVDQAIMESTSEASTAATRSSASGPAATLRFYTWQRPTLSLGYFQSHQDAWRFFGADVDGGSVDALGVDVVRRSTGGGAIMHHHELTYSLTLATPVGQRGARQDLYQSMHAIIAELLAENGITSAAYRNDRPIHFDSESFLCFQRRTDEDLVVSGYKVLGSAQRRGRASLLQHGSLLFRTSPQTPQLPGLENLTGHRQTFDDWVNRISERVAACLNLSLSPGKLSATEQQRAEKVAEQRFRDRNWLQRR</sequence>
<dbReference type="InterPro" id="IPR050664">
    <property type="entry name" value="Octanoyltrans_LipM/LipL"/>
</dbReference>
<name>A0A517SPP0_9BACT</name>
<evidence type="ECO:0000313" key="3">
    <source>
        <dbReference type="Proteomes" id="UP000315003"/>
    </source>
</evidence>
<dbReference type="PANTHER" id="PTHR43679:SF2">
    <property type="entry name" value="OCTANOYL-[GCVH]:PROTEIN N-OCTANOYLTRANSFERASE"/>
    <property type="match status" value="1"/>
</dbReference>
<protein>
    <submittedName>
        <fullName evidence="2">Octanoyltransferase LipM</fullName>
        <ecNumber evidence="2">2.3.1.181</ecNumber>
    </submittedName>
</protein>
<dbReference type="OrthoDB" id="9774653at2"/>
<feature type="domain" description="BPL/LPL catalytic" evidence="1">
    <location>
        <begin position="48"/>
        <end position="244"/>
    </location>
</feature>
<dbReference type="InterPro" id="IPR004143">
    <property type="entry name" value="BPL_LPL_catalytic"/>
</dbReference>
<dbReference type="GO" id="GO:0033819">
    <property type="term" value="F:lipoyl(octanoyl) transferase activity"/>
    <property type="evidence" value="ECO:0007669"/>
    <property type="project" value="UniProtKB-EC"/>
</dbReference>
<dbReference type="RefSeq" id="WP_145269010.1">
    <property type="nucleotide sequence ID" value="NZ_CP036272.1"/>
</dbReference>